<organism evidence="4 5">
    <name type="scientific">Trichogramma brassicae</name>
    <dbReference type="NCBI Taxonomy" id="86971"/>
    <lineage>
        <taxon>Eukaryota</taxon>
        <taxon>Metazoa</taxon>
        <taxon>Ecdysozoa</taxon>
        <taxon>Arthropoda</taxon>
        <taxon>Hexapoda</taxon>
        <taxon>Insecta</taxon>
        <taxon>Pterygota</taxon>
        <taxon>Neoptera</taxon>
        <taxon>Endopterygota</taxon>
        <taxon>Hymenoptera</taxon>
        <taxon>Apocrita</taxon>
        <taxon>Proctotrupomorpha</taxon>
        <taxon>Chalcidoidea</taxon>
        <taxon>Trichogrammatidae</taxon>
        <taxon>Trichogramma</taxon>
    </lineage>
</organism>
<dbReference type="Pfam" id="PF00651">
    <property type="entry name" value="BTB"/>
    <property type="match status" value="1"/>
</dbReference>
<feature type="domain" description="MATH" evidence="3">
    <location>
        <begin position="253"/>
        <end position="382"/>
    </location>
</feature>
<feature type="region of interest" description="Disordered" evidence="1">
    <location>
        <begin position="747"/>
        <end position="783"/>
    </location>
</feature>
<proteinExistence type="predicted"/>
<evidence type="ECO:0008006" key="6">
    <source>
        <dbReference type="Google" id="ProtNLM"/>
    </source>
</evidence>
<dbReference type="InterPro" id="IPR011333">
    <property type="entry name" value="SKP1/BTB/POZ_sf"/>
</dbReference>
<dbReference type="InterPro" id="IPR002083">
    <property type="entry name" value="MATH/TRAF_dom"/>
</dbReference>
<evidence type="ECO:0000259" key="3">
    <source>
        <dbReference type="PROSITE" id="PS50144"/>
    </source>
</evidence>
<dbReference type="InterPro" id="IPR008974">
    <property type="entry name" value="TRAF-like"/>
</dbReference>
<dbReference type="PANTHER" id="PTHR24413">
    <property type="entry name" value="SPECKLE-TYPE POZ PROTEIN"/>
    <property type="match status" value="1"/>
</dbReference>
<evidence type="ECO:0000313" key="5">
    <source>
        <dbReference type="Proteomes" id="UP000479190"/>
    </source>
</evidence>
<dbReference type="CDD" id="cd14733">
    <property type="entry name" value="BACK"/>
    <property type="match status" value="1"/>
</dbReference>
<dbReference type="Gene3D" id="2.60.210.10">
    <property type="entry name" value="Apoptosis, Tumor Necrosis Factor Receptor Associated Protein 2, Chain A"/>
    <property type="match status" value="1"/>
</dbReference>
<dbReference type="Proteomes" id="UP000479190">
    <property type="component" value="Unassembled WGS sequence"/>
</dbReference>
<dbReference type="PROSITE" id="PS50144">
    <property type="entry name" value="MATH"/>
    <property type="match status" value="1"/>
</dbReference>
<sequence length="842" mass="94770">MGGEPATKKPKLEGKAFLDLKERLKQQKKVRKNIPRLRLLPAGVNASLSIDDEDRTPIILSDIQNLLMYSVSDLQVPLRWCKVEKFTKVSHAVVLIVDGLNFNHYKTNQKSFDTLKSGMEHKLELITPAINVQRKKKHSETEVPKTEDLPESDKFSRTELLLSSQQMVENGYPLPIKGGSDELKDRDIYSHTLLHNCFDRTSIAIDSSVRYHRRQIIQFCIGRYLYKSLESSIAMSQLLPDGQWGTTEINVHKSSYTWKIRNFSYAQDGVVYKSPQFTVNPRDGIKWYLDLYINGPADSDLEGNVSLFVNAGINASSCAFDVEYSVAVIDNSGEKCFAKSKKRRLTKTTNYGKIGSFVNRSDLLGDEELFLDNDTLTLRCDFVVIGDCSSSSFDGAKPDQSWCGLDDLLAEERLKALDAFEACLLSSETEDESSDVTLRASCGRSLRAHKFVLSSRSPVFRAMFRQKMLEASSSQVEVADMDYQVLRELLRFMYAARVEGLDDDGLVAGLLDAAEKYQVQGLKDVCIEHLRRGLRIDNVIEMLQLCNRYELRELKARVTKLVALYAKDVIATDGFKAIKDTQLLAEIKCTLGRKAHIYIQVTGSHSWTLERRRPDAAAAAAAVAERAREIGAHWSRLASAATLASVDSERAAAIATPSSSKSHRTEASFKLTRALIYRGACCAKNILTVNGNRALVDSSRQLVRANDSKRLYNVARPFNIVSALYFTYMHDNDSYFNEAAESERQDEVNDELNLRRGPNRGREKGKIVARQRKRRRRSRKSVEMYTSSYIDSAHIPPYTVEANSSSSRNSRNVESRVKGSRVYSGVYKHIYIAGTTLPSAEC</sequence>
<dbReference type="OrthoDB" id="6359816at2759"/>
<dbReference type="InterPro" id="IPR000210">
    <property type="entry name" value="BTB/POZ_dom"/>
</dbReference>
<dbReference type="SMART" id="SM00225">
    <property type="entry name" value="BTB"/>
    <property type="match status" value="1"/>
</dbReference>
<name>A0A6H5IZH8_9HYME</name>
<dbReference type="Gene3D" id="1.25.40.420">
    <property type="match status" value="1"/>
</dbReference>
<dbReference type="EMBL" id="CADCXV010001265">
    <property type="protein sequence ID" value="CAB0043064.1"/>
    <property type="molecule type" value="Genomic_DNA"/>
</dbReference>
<dbReference type="Gene3D" id="3.30.710.10">
    <property type="entry name" value="Potassium Channel Kv1.1, Chain A"/>
    <property type="match status" value="1"/>
</dbReference>
<dbReference type="GO" id="GO:0030163">
    <property type="term" value="P:protein catabolic process"/>
    <property type="evidence" value="ECO:0007669"/>
    <property type="project" value="UniProtKB-ARBA"/>
</dbReference>
<dbReference type="SUPFAM" id="SSF54695">
    <property type="entry name" value="POZ domain"/>
    <property type="match status" value="1"/>
</dbReference>
<protein>
    <recommendedName>
        <fullName evidence="6">BTB domain-containing protein</fullName>
    </recommendedName>
</protein>
<dbReference type="PROSITE" id="PS50097">
    <property type="entry name" value="BTB"/>
    <property type="match status" value="1"/>
</dbReference>
<keyword evidence="5" id="KW-1185">Reference proteome</keyword>
<evidence type="ECO:0000256" key="1">
    <source>
        <dbReference type="SAM" id="MobiDB-lite"/>
    </source>
</evidence>
<dbReference type="Pfam" id="PF22486">
    <property type="entry name" value="MATH_2"/>
    <property type="match status" value="1"/>
</dbReference>
<gene>
    <name evidence="4" type="ORF">TBRA_LOCUS14652</name>
</gene>
<dbReference type="CDD" id="cd00121">
    <property type="entry name" value="MATH"/>
    <property type="match status" value="1"/>
</dbReference>
<feature type="compositionally biased region" description="Basic residues" evidence="1">
    <location>
        <begin position="767"/>
        <end position="779"/>
    </location>
</feature>
<feature type="domain" description="BTB" evidence="2">
    <location>
        <begin position="434"/>
        <end position="502"/>
    </location>
</feature>
<evidence type="ECO:0000259" key="2">
    <source>
        <dbReference type="PROSITE" id="PS50097"/>
    </source>
</evidence>
<evidence type="ECO:0000313" key="4">
    <source>
        <dbReference type="EMBL" id="CAB0043064.1"/>
    </source>
</evidence>
<dbReference type="AlphaFoldDB" id="A0A6H5IZH8"/>
<accession>A0A6H5IZH8</accession>
<reference evidence="4 5" key="1">
    <citation type="submission" date="2020-02" db="EMBL/GenBank/DDBJ databases">
        <authorList>
            <person name="Ferguson B K."/>
        </authorList>
    </citation>
    <scope>NUCLEOTIDE SEQUENCE [LARGE SCALE GENOMIC DNA]</scope>
</reference>
<dbReference type="SUPFAM" id="SSF49599">
    <property type="entry name" value="TRAF domain-like"/>
    <property type="match status" value="1"/>
</dbReference>